<gene>
    <name evidence="2" type="ORF">KHLLAP_LOCUS5027</name>
</gene>
<evidence type="ECO:0000256" key="1">
    <source>
        <dbReference type="ARBA" id="ARBA00008842"/>
    </source>
</evidence>
<organism evidence="2 3">
    <name type="scientific">Anthostomella pinea</name>
    <dbReference type="NCBI Taxonomy" id="933095"/>
    <lineage>
        <taxon>Eukaryota</taxon>
        <taxon>Fungi</taxon>
        <taxon>Dikarya</taxon>
        <taxon>Ascomycota</taxon>
        <taxon>Pezizomycotina</taxon>
        <taxon>Sordariomycetes</taxon>
        <taxon>Xylariomycetidae</taxon>
        <taxon>Xylariales</taxon>
        <taxon>Xylariaceae</taxon>
        <taxon>Anthostomella</taxon>
    </lineage>
</organism>
<dbReference type="AlphaFoldDB" id="A0AAI8YH44"/>
<dbReference type="EMBL" id="CAUWAG010000006">
    <property type="protein sequence ID" value="CAJ2504559.1"/>
    <property type="molecule type" value="Genomic_DNA"/>
</dbReference>
<dbReference type="Proteomes" id="UP001295740">
    <property type="component" value="Unassembled WGS sequence"/>
</dbReference>
<protein>
    <submittedName>
        <fullName evidence="2">Uu.00g119530.m01.CDS01</fullName>
    </submittedName>
</protein>
<evidence type="ECO:0000313" key="3">
    <source>
        <dbReference type="Proteomes" id="UP001295740"/>
    </source>
</evidence>
<dbReference type="Gene3D" id="3.30.70.3490">
    <property type="match status" value="1"/>
</dbReference>
<comment type="similarity">
    <text evidence="1">Belongs to the OSBP family.</text>
</comment>
<proteinExistence type="inferred from homology"/>
<dbReference type="SUPFAM" id="SSF144000">
    <property type="entry name" value="Oxysterol-binding protein-like"/>
    <property type="match status" value="1"/>
</dbReference>
<dbReference type="Gene3D" id="2.40.160.120">
    <property type="match status" value="1"/>
</dbReference>
<name>A0AAI8YH44_9PEZI</name>
<evidence type="ECO:0000313" key="2">
    <source>
        <dbReference type="EMBL" id="CAJ2504559.1"/>
    </source>
</evidence>
<reference evidence="2" key="1">
    <citation type="submission" date="2023-10" db="EMBL/GenBank/DDBJ databases">
        <authorList>
            <person name="Hackl T."/>
        </authorList>
    </citation>
    <scope>NUCLEOTIDE SEQUENCE</scope>
</reference>
<dbReference type="Pfam" id="PF01237">
    <property type="entry name" value="Oxysterol_BP"/>
    <property type="match status" value="1"/>
</dbReference>
<dbReference type="GO" id="GO:0005829">
    <property type="term" value="C:cytosol"/>
    <property type="evidence" value="ECO:0007669"/>
    <property type="project" value="TreeGrafter"/>
</dbReference>
<dbReference type="PANTHER" id="PTHR10972">
    <property type="entry name" value="OXYSTEROL-BINDING PROTEIN-RELATED"/>
    <property type="match status" value="1"/>
</dbReference>
<dbReference type="PANTHER" id="PTHR10972:SF92">
    <property type="entry name" value="OXYSTEROL BINDING PROTEIN"/>
    <property type="match status" value="1"/>
</dbReference>
<sequence length="409" mass="45053">MTKSQSNLSQMKDFLSYLTTVNGDLSNITAPPFVLSPKSVTEIPASWAERHDLFLQPAQENDPTERALLILKNFLCSLKRHVYTAASEGSDGGAKKPLNAFLGELFLGTFEGRDGSTTQLISEQVSHHPPVTACTLYNKTHGVSSSGYVAQETTFSPTAGVRVQQIGHAIIRDEAHRESHLMTLPTVAVKGLVTGHPYPELEGTSYISSSSGFLATIEFQGKKTMGFGTKNSVRADLKNIRDGGKQLFEVTGQWNGRLIIKDCASGAVVEEFNVDEVPFTELKVKPAEAQSPWESRRAWKKVIEGVHTGDMHTTSDEKNKLEEAQRAFRAAEEQNGIEWPRVFFQHSNDSQEYALLAGIIPDEAVKKPDRKRTAGVWKFIGVERAEALLSEGAPVYHNSLEPTGQRDPE</sequence>
<dbReference type="GO" id="GO:0016020">
    <property type="term" value="C:membrane"/>
    <property type="evidence" value="ECO:0007669"/>
    <property type="project" value="TreeGrafter"/>
</dbReference>
<dbReference type="InterPro" id="IPR037239">
    <property type="entry name" value="OSBP_sf"/>
</dbReference>
<accession>A0AAI8YH44</accession>
<dbReference type="GO" id="GO:0008142">
    <property type="term" value="F:oxysterol binding"/>
    <property type="evidence" value="ECO:0007669"/>
    <property type="project" value="TreeGrafter"/>
</dbReference>
<keyword evidence="3" id="KW-1185">Reference proteome</keyword>
<dbReference type="InterPro" id="IPR000648">
    <property type="entry name" value="Oxysterol-bd"/>
</dbReference>
<dbReference type="Gene3D" id="1.10.287.2720">
    <property type="match status" value="1"/>
</dbReference>
<comment type="caution">
    <text evidence="2">The sequence shown here is derived from an EMBL/GenBank/DDBJ whole genome shotgun (WGS) entry which is preliminary data.</text>
</comment>